<name>A0ABN9WJ92_9DINO</name>
<comment type="caution">
    <text evidence="1">The sequence shown here is derived from an EMBL/GenBank/DDBJ whole genome shotgun (WGS) entry which is preliminary data.</text>
</comment>
<protein>
    <recommendedName>
        <fullName evidence="3">RNA-directed DNA polymerase</fullName>
    </recommendedName>
</protein>
<proteinExistence type="predicted"/>
<gene>
    <name evidence="1" type="ORF">PCOR1329_LOCUS67897</name>
</gene>
<dbReference type="Proteomes" id="UP001189429">
    <property type="component" value="Unassembled WGS sequence"/>
</dbReference>
<keyword evidence="2" id="KW-1185">Reference proteome</keyword>
<feature type="non-terminal residue" evidence="1">
    <location>
        <position position="1"/>
    </location>
</feature>
<evidence type="ECO:0008006" key="3">
    <source>
        <dbReference type="Google" id="ProtNLM"/>
    </source>
</evidence>
<evidence type="ECO:0000313" key="2">
    <source>
        <dbReference type="Proteomes" id="UP001189429"/>
    </source>
</evidence>
<reference evidence="1" key="1">
    <citation type="submission" date="2023-10" db="EMBL/GenBank/DDBJ databases">
        <authorList>
            <person name="Chen Y."/>
            <person name="Shah S."/>
            <person name="Dougan E. K."/>
            <person name="Thang M."/>
            <person name="Chan C."/>
        </authorList>
    </citation>
    <scope>NUCLEOTIDE SEQUENCE [LARGE SCALE GENOMIC DNA]</scope>
</reference>
<evidence type="ECO:0000313" key="1">
    <source>
        <dbReference type="EMBL" id="CAK0886583.1"/>
    </source>
</evidence>
<sequence length="508" mass="53601">ARELAKLFIEVAAAQEQRVHFEARAAAPAAGGAKSPDVTSLRMINALRRKLNKRAAPWAPVGRTLKLQGIKVPDDDGFKVLAERADMIEALRDHWAPIFHVKPQVADWQRLSLKCMEDVALATAMGRAPPVDWNDSLLAFPPKGPMEEDTVDGALRAPSAARAIALKSSGCKLVAAASDASIEAAVESASPAPQRGILSGRNFLDNMALLDAMARPAGTQGSALAKPLLALFDSGGLLRALLSLYWLPAAFVLLAKEMVHFACVTCGIAQASGVCADDVGCAFKSRRLLLGLWAAFEAARALAGVQLEFHRCILIPLDAEFSDAALCGLRARHLGHLPAWSGMSIPGKAGHLGFVIGPGARGADVWRKAAAKRFAPAMGLAPCGAPPPLAARLCNRRVLPVLGYLQQLVAAPASLRAKEAWAFAKIQALACRDVLSVVSWPPCLRLRSMAATGAASSMRAARATVADCKHLRGWLAKQASEHGALQAIGEQNLSPTIGAPSRSCRGSP</sequence>
<dbReference type="EMBL" id="CAUYUJ010018825">
    <property type="protein sequence ID" value="CAK0886583.1"/>
    <property type="molecule type" value="Genomic_DNA"/>
</dbReference>
<feature type="non-terminal residue" evidence="1">
    <location>
        <position position="508"/>
    </location>
</feature>
<organism evidence="1 2">
    <name type="scientific">Prorocentrum cordatum</name>
    <dbReference type="NCBI Taxonomy" id="2364126"/>
    <lineage>
        <taxon>Eukaryota</taxon>
        <taxon>Sar</taxon>
        <taxon>Alveolata</taxon>
        <taxon>Dinophyceae</taxon>
        <taxon>Prorocentrales</taxon>
        <taxon>Prorocentraceae</taxon>
        <taxon>Prorocentrum</taxon>
    </lineage>
</organism>
<accession>A0ABN9WJ92</accession>